<dbReference type="RefSeq" id="WP_103426940.1">
    <property type="nucleotide sequence ID" value="NZ_CP026309.1"/>
</dbReference>
<protein>
    <submittedName>
        <fullName evidence="2">3-hydroxy-3-methylglutaryl CoA synthase</fullName>
    </submittedName>
</protein>
<organism evidence="2 3">
    <name type="scientific">Salinigranum rubrum</name>
    <dbReference type="NCBI Taxonomy" id="755307"/>
    <lineage>
        <taxon>Archaea</taxon>
        <taxon>Methanobacteriati</taxon>
        <taxon>Methanobacteriota</taxon>
        <taxon>Stenosarchaea group</taxon>
        <taxon>Halobacteria</taxon>
        <taxon>Halobacteriales</taxon>
        <taxon>Haloferacaceae</taxon>
        <taxon>Salinigranum</taxon>
    </lineage>
</organism>
<dbReference type="SUPFAM" id="SSF53901">
    <property type="entry name" value="Thiolase-like"/>
    <property type="match status" value="2"/>
</dbReference>
<keyword evidence="1" id="KW-0414">Isoprene biosynthesis</keyword>
<dbReference type="GO" id="GO:0008299">
    <property type="term" value="P:isoprenoid biosynthetic process"/>
    <property type="evidence" value="ECO:0007669"/>
    <property type="project" value="UniProtKB-KW"/>
</dbReference>
<dbReference type="CDD" id="cd00827">
    <property type="entry name" value="init_cond_enzymes"/>
    <property type="match status" value="1"/>
</dbReference>
<proteinExistence type="predicted"/>
<sequence>MTAGEGRRGIVAAGVYVPRARVTSEAVREAWGTFAGKGIDTAAVPAGDEDALTMGVAAARRALDNASLDPTDVTTVAFATTTPPLAEEGLTPRLGRALGLSETVRGFHHGQSTAAGADALETALSATGPALAVVADAPTGDLGGTDHAMGAGAAAFVVGEDAPVTVVGRAAATDEAPGLRLREPGGETTSLDITSYERGVVRETVRRAVAGLDVDPDDVGGAAVHQPNGSLPYRVAGEGIPTSAVAAGLVVDRIGDAGAATVPIGLAAALESVDESTPADGVTLAAFFGSGSSAVAVAFEGSLDSDEAVTVDGDADESENEGVSYVESLRKRGRLGDGDVAGGGANVSLPNWRRTLDGRYLHTAGRCPACDALSFPGEGACDACHERVEFERVPLEREGTVEARTVIGHGGAPPEFVDLQRREGAYGAVLVRLAARSGGGSVVVPAQVTDCDPGDVAVGDAVRTTVRRIYTQEGVSRYGAKFVPAESTETGR</sequence>
<gene>
    <name evidence="2" type="ORF">C2R22_17710</name>
</gene>
<dbReference type="OrthoDB" id="9573at2157"/>
<evidence type="ECO:0000313" key="2">
    <source>
        <dbReference type="EMBL" id="AUV83251.1"/>
    </source>
</evidence>
<dbReference type="GeneID" id="35593968"/>
<dbReference type="PANTHER" id="PTHR34069">
    <property type="entry name" value="3-OXOACYL-[ACYL-CARRIER-PROTEIN] SYNTHASE 3"/>
    <property type="match status" value="1"/>
</dbReference>
<dbReference type="AlphaFoldDB" id="A0A2I8VMV6"/>
<dbReference type="GO" id="GO:0044550">
    <property type="term" value="P:secondary metabolite biosynthetic process"/>
    <property type="evidence" value="ECO:0007669"/>
    <property type="project" value="TreeGrafter"/>
</dbReference>
<evidence type="ECO:0000313" key="3">
    <source>
        <dbReference type="Proteomes" id="UP000236584"/>
    </source>
</evidence>
<evidence type="ECO:0000256" key="1">
    <source>
        <dbReference type="ARBA" id="ARBA00023229"/>
    </source>
</evidence>
<dbReference type="GO" id="GO:0016746">
    <property type="term" value="F:acyltransferase activity"/>
    <property type="evidence" value="ECO:0007669"/>
    <property type="project" value="UniProtKB-KW"/>
</dbReference>
<dbReference type="EMBL" id="CP026309">
    <property type="protein sequence ID" value="AUV83251.1"/>
    <property type="molecule type" value="Genomic_DNA"/>
</dbReference>
<dbReference type="Proteomes" id="UP000236584">
    <property type="component" value="Chromosome"/>
</dbReference>
<dbReference type="PANTHER" id="PTHR34069:SF2">
    <property type="entry name" value="BETA-KETOACYL-[ACYL-CARRIER-PROTEIN] SYNTHASE III"/>
    <property type="match status" value="1"/>
</dbReference>
<dbReference type="SUPFAM" id="SSF50249">
    <property type="entry name" value="Nucleic acid-binding proteins"/>
    <property type="match status" value="1"/>
</dbReference>
<dbReference type="InterPro" id="IPR012340">
    <property type="entry name" value="NA-bd_OB-fold"/>
</dbReference>
<keyword evidence="3" id="KW-1185">Reference proteome</keyword>
<accession>A0A2I8VMV6</accession>
<dbReference type="KEGG" id="srub:C2R22_17710"/>
<dbReference type="InterPro" id="IPR016039">
    <property type="entry name" value="Thiolase-like"/>
</dbReference>
<dbReference type="Gene3D" id="3.40.47.10">
    <property type="match status" value="1"/>
</dbReference>
<name>A0A2I8VMV6_9EURY</name>
<reference evidence="2 3" key="1">
    <citation type="submission" date="2018-01" db="EMBL/GenBank/DDBJ databases">
        <title>Complete genome sequence of Salinigranum rubrum GX10T, an extremely halophilic archaeon isolated from a marine solar saltern.</title>
        <authorList>
            <person name="Han S."/>
        </authorList>
    </citation>
    <scope>NUCLEOTIDE SEQUENCE [LARGE SCALE GENOMIC DNA]</scope>
    <source>
        <strain evidence="2 3">GX10</strain>
    </source>
</reference>